<dbReference type="OrthoDB" id="8286321at2"/>
<dbReference type="CDD" id="cd01066">
    <property type="entry name" value="APP_MetAP"/>
    <property type="match status" value="1"/>
</dbReference>
<dbReference type="Gene3D" id="3.40.350.10">
    <property type="entry name" value="Creatinase/prolidase N-terminal domain"/>
    <property type="match status" value="1"/>
</dbReference>
<dbReference type="Pfam" id="PF01321">
    <property type="entry name" value="Creatinase_N"/>
    <property type="match status" value="1"/>
</dbReference>
<dbReference type="KEGG" id="pht:BLM14_04015"/>
<reference evidence="3 4" key="1">
    <citation type="journal article" date="2017" name="Int J Environ Stud">
        <title>Does the Miocene-Pliocene relict legume Oxytropis triphylla form nitrogen-fixing nodules with a combination of bacterial strains?</title>
        <authorList>
            <person name="Safronova V."/>
            <person name="Belimov A."/>
            <person name="Sazanova A."/>
            <person name="Kuznetsova I."/>
            <person name="Popova J."/>
            <person name="Andronov E."/>
            <person name="Verkhozina A."/>
            <person name="Tikhonovich I."/>
        </authorList>
    </citation>
    <scope>NUCLEOTIDE SEQUENCE [LARGE SCALE GENOMIC DNA]</scope>
    <source>
        <strain evidence="3 4">Tri-38</strain>
    </source>
</reference>
<gene>
    <name evidence="3" type="ORF">B5P45_10805</name>
</gene>
<evidence type="ECO:0000259" key="1">
    <source>
        <dbReference type="Pfam" id="PF00557"/>
    </source>
</evidence>
<dbReference type="RefSeq" id="WP_099998203.1">
    <property type="nucleotide sequence ID" value="NZ_CP017940.1"/>
</dbReference>
<feature type="domain" description="Creatinase N-terminal" evidence="2">
    <location>
        <begin position="13"/>
        <end position="151"/>
    </location>
</feature>
<dbReference type="AlphaFoldDB" id="A0A2N9VZD5"/>
<dbReference type="SUPFAM" id="SSF55920">
    <property type="entry name" value="Creatinase/aminopeptidase"/>
    <property type="match status" value="1"/>
</dbReference>
<dbReference type="InterPro" id="IPR000994">
    <property type="entry name" value="Pept_M24"/>
</dbReference>
<sequence>MALHFEPEEFAARRDRLMMVMAEQKLDAILLFAQESMYWLTGYDTFGFCFFQCLVVKADGSNVLLTRSADLRQARQTSNIENIIVWADRDNANPAADLRELLNDLDLLGRRIGIEYQTHGLTAANGRKLDEQLTAFGQLVDISGVVDKLRLLKSPAEVVYSRKAAELSDEALAAALKLIKAGADEGAILAAMQSAIFSGGGDYPANEFIIGSGEDALLCRYKAGRRRLTKNDQLTLEWAGVYRHYHAPMMRTVLTGKASKRHQELYEAAHEALLAVEAAMTPASTFGDVFEAHSKVMEAHELTRHRLNACGYSVGARFTPSWMDMPMFYSGNPERIQPDMTLFAHMIIMDSDTNTAMTLGRTYLTTNGDAEPLSRQPLDLIVK</sequence>
<dbReference type="Gene3D" id="3.90.230.10">
    <property type="entry name" value="Creatinase/methionine aminopeptidase superfamily"/>
    <property type="match status" value="1"/>
</dbReference>
<accession>A0A2N9VZD5</accession>
<dbReference type="Proteomes" id="UP000232163">
    <property type="component" value="Unassembled WGS sequence"/>
</dbReference>
<keyword evidence="4" id="KW-1185">Reference proteome</keyword>
<dbReference type="InterPro" id="IPR036005">
    <property type="entry name" value="Creatinase/aminopeptidase-like"/>
</dbReference>
<dbReference type="SUPFAM" id="SSF53092">
    <property type="entry name" value="Creatinase/prolidase N-terminal domain"/>
    <property type="match status" value="1"/>
</dbReference>
<dbReference type="Pfam" id="PF00557">
    <property type="entry name" value="Peptidase_M24"/>
    <property type="match status" value="1"/>
</dbReference>
<dbReference type="EMBL" id="MZMT01000026">
    <property type="protein sequence ID" value="PIO44853.1"/>
    <property type="molecule type" value="Genomic_DNA"/>
</dbReference>
<proteinExistence type="predicted"/>
<dbReference type="PANTHER" id="PTHR46112">
    <property type="entry name" value="AMINOPEPTIDASE"/>
    <property type="match status" value="1"/>
</dbReference>
<dbReference type="InterPro" id="IPR000587">
    <property type="entry name" value="Creatinase_N"/>
</dbReference>
<evidence type="ECO:0000259" key="2">
    <source>
        <dbReference type="Pfam" id="PF01321"/>
    </source>
</evidence>
<evidence type="ECO:0000313" key="4">
    <source>
        <dbReference type="Proteomes" id="UP000232163"/>
    </source>
</evidence>
<organism evidence="3 4">
    <name type="scientific">Phyllobacterium zundukense</name>
    <dbReference type="NCBI Taxonomy" id="1867719"/>
    <lineage>
        <taxon>Bacteria</taxon>
        <taxon>Pseudomonadati</taxon>
        <taxon>Pseudomonadota</taxon>
        <taxon>Alphaproteobacteria</taxon>
        <taxon>Hyphomicrobiales</taxon>
        <taxon>Phyllobacteriaceae</taxon>
        <taxon>Phyllobacterium</taxon>
    </lineage>
</organism>
<feature type="domain" description="Peptidase M24" evidence="1">
    <location>
        <begin position="162"/>
        <end position="350"/>
    </location>
</feature>
<dbReference type="InterPro" id="IPR050659">
    <property type="entry name" value="Peptidase_M24B"/>
</dbReference>
<name>A0A2N9VZD5_9HYPH</name>
<comment type="caution">
    <text evidence="3">The sequence shown here is derived from an EMBL/GenBank/DDBJ whole genome shotgun (WGS) entry which is preliminary data.</text>
</comment>
<protein>
    <submittedName>
        <fullName evidence="3">Xaa-Pro dipeptidase</fullName>
    </submittedName>
</protein>
<dbReference type="InterPro" id="IPR029149">
    <property type="entry name" value="Creatin/AminoP/Spt16_N"/>
</dbReference>
<evidence type="ECO:0000313" key="3">
    <source>
        <dbReference type="EMBL" id="PIO44853.1"/>
    </source>
</evidence>
<dbReference type="PANTHER" id="PTHR46112:SF2">
    <property type="entry name" value="XAA-PRO AMINOPEPTIDASE P-RELATED"/>
    <property type="match status" value="1"/>
</dbReference>